<comment type="caution">
    <text evidence="10">The sequence shown here is derived from an EMBL/GenBank/DDBJ whole genome shotgun (WGS) entry which is preliminary data.</text>
</comment>
<evidence type="ECO:0000259" key="8">
    <source>
        <dbReference type="PROSITE" id="PS51039"/>
    </source>
</evidence>
<evidence type="ECO:0000256" key="7">
    <source>
        <dbReference type="SAM" id="MobiDB-lite"/>
    </source>
</evidence>
<dbReference type="Proteomes" id="UP000636800">
    <property type="component" value="Chromosome 6"/>
</dbReference>
<evidence type="ECO:0000256" key="6">
    <source>
        <dbReference type="PROSITE-ProRule" id="PRU00449"/>
    </source>
</evidence>
<keyword evidence="2" id="KW-0479">Metal-binding</keyword>
<dbReference type="InterPro" id="IPR035896">
    <property type="entry name" value="AN1-like_Znf"/>
</dbReference>
<evidence type="ECO:0000256" key="3">
    <source>
        <dbReference type="ARBA" id="ARBA00022771"/>
    </source>
</evidence>
<dbReference type="PANTHER" id="PTHR10634:SF99">
    <property type="entry name" value="ZINC FINGER AN1 DOMAIN-CONTAINING STRESS-ASSOCIATED PROTEIN 15"/>
    <property type="match status" value="1"/>
</dbReference>
<dbReference type="PROSITE" id="PS51039">
    <property type="entry name" value="ZF_AN1"/>
    <property type="match status" value="1"/>
</dbReference>
<name>A0A835UZL3_VANPL</name>
<dbReference type="AlphaFoldDB" id="A0A835UZL3"/>
<keyword evidence="3 6" id="KW-0863">Zinc-finger</keyword>
<dbReference type="SMART" id="SM00154">
    <property type="entry name" value="ZnF_AN1"/>
    <property type="match status" value="1"/>
</dbReference>
<keyword evidence="5" id="KW-0346">Stress response</keyword>
<dbReference type="Gene3D" id="4.10.1110.10">
    <property type="entry name" value="AN1-like Zinc finger"/>
    <property type="match status" value="1"/>
</dbReference>
<sequence>MAPESCDFDKQEAEVLKHASSPSNPPSLPSATSPLLLPSFPSSSASPLSPSSQQEKTTGNLLVSEKLAEESQPPVRFGNRCSSCRKRVGLTGFRCRCGELFCMWHRHSDTHDCTFDYKSAGKEEISKANPVIRAAKIIKI</sequence>
<dbReference type="InterPro" id="IPR050652">
    <property type="entry name" value="AN1_A20_ZnFinger"/>
</dbReference>
<feature type="domain" description="AN1-type" evidence="8">
    <location>
        <begin position="75"/>
        <end position="121"/>
    </location>
</feature>
<comment type="function">
    <text evidence="1">May be involved in environmental stress response.</text>
</comment>
<evidence type="ECO:0000313" key="10">
    <source>
        <dbReference type="EMBL" id="KAG0477656.1"/>
    </source>
</evidence>
<dbReference type="Pfam" id="PF01428">
    <property type="entry name" value="zf-AN1"/>
    <property type="match status" value="1"/>
</dbReference>
<dbReference type="EMBL" id="JADCNM010000006">
    <property type="protein sequence ID" value="KAG0477656.1"/>
    <property type="molecule type" value="Genomic_DNA"/>
</dbReference>
<feature type="compositionally biased region" description="Low complexity" evidence="7">
    <location>
        <begin position="29"/>
        <end position="52"/>
    </location>
</feature>
<evidence type="ECO:0000256" key="5">
    <source>
        <dbReference type="ARBA" id="ARBA00023016"/>
    </source>
</evidence>
<dbReference type="PANTHER" id="PTHR10634">
    <property type="entry name" value="AN1-TYPE ZINC FINGER PROTEIN"/>
    <property type="match status" value="1"/>
</dbReference>
<accession>A0A835UZL3</accession>
<dbReference type="GO" id="GO:0004842">
    <property type="term" value="F:ubiquitin-protein transferase activity"/>
    <property type="evidence" value="ECO:0007669"/>
    <property type="project" value="TreeGrafter"/>
</dbReference>
<feature type="region of interest" description="Disordered" evidence="7">
    <location>
        <begin position="1"/>
        <end position="60"/>
    </location>
</feature>
<evidence type="ECO:0000256" key="1">
    <source>
        <dbReference type="ARBA" id="ARBA00003732"/>
    </source>
</evidence>
<evidence type="ECO:0000313" key="11">
    <source>
        <dbReference type="Proteomes" id="UP000636800"/>
    </source>
</evidence>
<dbReference type="GO" id="GO:0016567">
    <property type="term" value="P:protein ubiquitination"/>
    <property type="evidence" value="ECO:0007669"/>
    <property type="project" value="TreeGrafter"/>
</dbReference>
<keyword evidence="4" id="KW-0862">Zinc</keyword>
<evidence type="ECO:0000256" key="4">
    <source>
        <dbReference type="ARBA" id="ARBA00022833"/>
    </source>
</evidence>
<proteinExistence type="predicted"/>
<dbReference type="FunFam" id="4.10.1110.10:FF:000001">
    <property type="entry name" value="Zinc finger AN1-type containing 6"/>
    <property type="match status" value="1"/>
</dbReference>
<evidence type="ECO:0000313" key="9">
    <source>
        <dbReference type="EMBL" id="KAG0475946.1"/>
    </source>
</evidence>
<dbReference type="EMBL" id="JADCNL010000006">
    <property type="protein sequence ID" value="KAG0475946.1"/>
    <property type="molecule type" value="Genomic_DNA"/>
</dbReference>
<dbReference type="GO" id="GO:0008270">
    <property type="term" value="F:zinc ion binding"/>
    <property type="evidence" value="ECO:0007669"/>
    <property type="project" value="UniProtKB-KW"/>
</dbReference>
<dbReference type="SUPFAM" id="SSF118310">
    <property type="entry name" value="AN1-like Zinc finger"/>
    <property type="match status" value="1"/>
</dbReference>
<gene>
    <name evidence="10" type="ORF">HPP92_012375</name>
    <name evidence="9" type="ORF">HPP92_012787</name>
</gene>
<dbReference type="InterPro" id="IPR000058">
    <property type="entry name" value="Znf_AN1"/>
</dbReference>
<protein>
    <recommendedName>
        <fullName evidence="8">AN1-type domain-containing protein</fullName>
    </recommendedName>
</protein>
<reference evidence="11 12" key="1">
    <citation type="journal article" date="2020" name="Nat. Food">
        <title>A phased Vanilla planifolia genome enables genetic improvement of flavour and production.</title>
        <authorList>
            <person name="Hasing T."/>
            <person name="Tang H."/>
            <person name="Brym M."/>
            <person name="Khazi F."/>
            <person name="Huang T."/>
            <person name="Chambers A.H."/>
        </authorList>
    </citation>
    <scope>NUCLEOTIDE SEQUENCE [LARGE SCALE GENOMIC DNA]</scope>
    <source>
        <tissue evidence="10">Leaf</tissue>
    </source>
</reference>
<keyword evidence="11" id="KW-1185">Reference proteome</keyword>
<organism evidence="10 12">
    <name type="scientific">Vanilla planifolia</name>
    <name type="common">Vanilla</name>
    <dbReference type="NCBI Taxonomy" id="51239"/>
    <lineage>
        <taxon>Eukaryota</taxon>
        <taxon>Viridiplantae</taxon>
        <taxon>Streptophyta</taxon>
        <taxon>Embryophyta</taxon>
        <taxon>Tracheophyta</taxon>
        <taxon>Spermatophyta</taxon>
        <taxon>Magnoliopsida</taxon>
        <taxon>Liliopsida</taxon>
        <taxon>Asparagales</taxon>
        <taxon>Orchidaceae</taxon>
        <taxon>Vanilloideae</taxon>
        <taxon>Vanilleae</taxon>
        <taxon>Vanilla</taxon>
    </lineage>
</organism>
<dbReference type="Proteomes" id="UP000639772">
    <property type="component" value="Chromosome 6"/>
</dbReference>
<evidence type="ECO:0000256" key="2">
    <source>
        <dbReference type="ARBA" id="ARBA00022723"/>
    </source>
</evidence>
<dbReference type="OrthoDB" id="428577at2759"/>
<evidence type="ECO:0000313" key="12">
    <source>
        <dbReference type="Proteomes" id="UP000639772"/>
    </source>
</evidence>
<feature type="compositionally biased region" description="Basic and acidic residues" evidence="7">
    <location>
        <begin position="7"/>
        <end position="17"/>
    </location>
</feature>